<dbReference type="EMBL" id="FOSX01000084">
    <property type="protein sequence ID" value="SFL26715.1"/>
    <property type="molecule type" value="Genomic_DNA"/>
</dbReference>
<dbReference type="Proteomes" id="UP000198861">
    <property type="component" value="Unassembled WGS sequence"/>
</dbReference>
<evidence type="ECO:0000313" key="1">
    <source>
        <dbReference type="EMBL" id="SFB46279.1"/>
    </source>
</evidence>
<dbReference type="EMBL" id="FOKJ01000053">
    <property type="protein sequence ID" value="SFB46279.1"/>
    <property type="molecule type" value="Genomic_DNA"/>
</dbReference>
<dbReference type="Proteomes" id="UP000199579">
    <property type="component" value="Unassembled WGS sequence"/>
</dbReference>
<reference evidence="2 4" key="1">
    <citation type="submission" date="2016-10" db="EMBL/GenBank/DDBJ databases">
        <authorList>
            <person name="de Groot N.N."/>
        </authorList>
    </citation>
    <scope>NUCLEOTIDE SEQUENCE [LARGE SCALE GENOMIC DNA]</scope>
    <source>
        <strain evidence="2 4">DSM 381</strain>
    </source>
</reference>
<sequence>MLVIGLSGGTSEKRMAIAQRLEQQGGQQLKAFAILGSRLGDGRARTVERALEGAATGRRPVQGLVFPHLLTAAEADVVRLHGGHVWHLSGPVSGVVAIKHDELLVTDREGGNGRQLDPLEALSEVLLKVQGGHP</sequence>
<dbReference type="RefSeq" id="WP_139231875.1">
    <property type="nucleotide sequence ID" value="NZ_FOKJ01000053.1"/>
</dbReference>
<accession>A0A1I4G9J0</accession>
<evidence type="ECO:0000313" key="4">
    <source>
        <dbReference type="Proteomes" id="UP000199579"/>
    </source>
</evidence>
<name>A0A1I4G9J0_9GAMM</name>
<protein>
    <submittedName>
        <fullName evidence="2">Uncharacterized protein</fullName>
    </submittedName>
</protein>
<evidence type="ECO:0000313" key="3">
    <source>
        <dbReference type="Proteomes" id="UP000198861"/>
    </source>
</evidence>
<organism evidence="2 4">
    <name type="scientific">Azotobacter beijerinckii</name>
    <dbReference type="NCBI Taxonomy" id="170623"/>
    <lineage>
        <taxon>Bacteria</taxon>
        <taxon>Pseudomonadati</taxon>
        <taxon>Pseudomonadota</taxon>
        <taxon>Gammaproteobacteria</taxon>
        <taxon>Pseudomonadales</taxon>
        <taxon>Pseudomonadaceae</taxon>
        <taxon>Azotobacter</taxon>
    </lineage>
</organism>
<gene>
    <name evidence="1" type="ORF">SAMN04244571_02991</name>
    <name evidence="2" type="ORF">SAMN04244574_03737</name>
</gene>
<dbReference type="AlphaFoldDB" id="A0A1I4G9J0"/>
<evidence type="ECO:0000313" key="2">
    <source>
        <dbReference type="EMBL" id="SFL26715.1"/>
    </source>
</evidence>
<keyword evidence="3" id="KW-1185">Reference proteome</keyword>
<proteinExistence type="predicted"/>
<reference evidence="1 3" key="2">
    <citation type="submission" date="2016-10" db="EMBL/GenBank/DDBJ databases">
        <authorList>
            <person name="Varghese N."/>
            <person name="Submissions S."/>
        </authorList>
    </citation>
    <scope>NUCLEOTIDE SEQUENCE [LARGE SCALE GENOMIC DNA]</scope>
    <source>
        <strain evidence="1 3">DSM 282</strain>
    </source>
</reference>